<dbReference type="Pfam" id="PF07530">
    <property type="entry name" value="PRE_C2HC"/>
    <property type="match status" value="1"/>
</dbReference>
<dbReference type="InterPro" id="IPR006579">
    <property type="entry name" value="Pre_C2HC_dom"/>
</dbReference>
<dbReference type="AlphaFoldDB" id="A0AAN7V8Y7"/>
<keyword evidence="4" id="KW-1185">Reference proteome</keyword>
<accession>A0AAN7V8Y7</accession>
<evidence type="ECO:0000256" key="1">
    <source>
        <dbReference type="SAM" id="MobiDB-lite"/>
    </source>
</evidence>
<feature type="region of interest" description="Disordered" evidence="1">
    <location>
        <begin position="244"/>
        <end position="297"/>
    </location>
</feature>
<evidence type="ECO:0000259" key="2">
    <source>
        <dbReference type="Pfam" id="PF07530"/>
    </source>
</evidence>
<feature type="compositionally biased region" description="Polar residues" evidence="1">
    <location>
        <begin position="248"/>
        <end position="262"/>
    </location>
</feature>
<name>A0AAN7V8Y7_9COLE</name>
<sequence>MEIQTQNKRKADLLTPPINEVQKRYSWTPNIPTHNKYNAIADLEANPNDNLDDEHNQHTTDVGNNNETITTKSKIPPIYLHNAINYIALTSDIKKLTTGEFTTFCSTNTLRINVTKADDYRILTKYFKDNEIKFHTFQNPKDKPLNVVIKNIPLSLSEQEIFEELTRNSLPVIKVTRLQTKNKQPLPVCAVDLNDNENAKKIYSLKHIHQSIKPEDEPKCANCGGPHPASYRGCSHHIEIMQKRTKNDNTNNQRGTESNGSYIVNPKRSYADQVRNSTATNSNPNNANQSPNVTNSPDTSNIAKILIDLLTPYLPLIKNFITNTLLPLLLNGS</sequence>
<dbReference type="Proteomes" id="UP001329430">
    <property type="component" value="Chromosome 9"/>
</dbReference>
<gene>
    <name evidence="3" type="ORF">RI129_011511</name>
</gene>
<proteinExistence type="predicted"/>
<organism evidence="3 4">
    <name type="scientific">Pyrocoelia pectoralis</name>
    <dbReference type="NCBI Taxonomy" id="417401"/>
    <lineage>
        <taxon>Eukaryota</taxon>
        <taxon>Metazoa</taxon>
        <taxon>Ecdysozoa</taxon>
        <taxon>Arthropoda</taxon>
        <taxon>Hexapoda</taxon>
        <taxon>Insecta</taxon>
        <taxon>Pterygota</taxon>
        <taxon>Neoptera</taxon>
        <taxon>Endopterygota</taxon>
        <taxon>Coleoptera</taxon>
        <taxon>Polyphaga</taxon>
        <taxon>Elateriformia</taxon>
        <taxon>Elateroidea</taxon>
        <taxon>Lampyridae</taxon>
        <taxon>Lampyrinae</taxon>
        <taxon>Pyrocoelia</taxon>
    </lineage>
</organism>
<dbReference type="EMBL" id="JAVRBK010000009">
    <property type="protein sequence ID" value="KAK5639019.1"/>
    <property type="molecule type" value="Genomic_DNA"/>
</dbReference>
<evidence type="ECO:0000313" key="4">
    <source>
        <dbReference type="Proteomes" id="UP001329430"/>
    </source>
</evidence>
<feature type="compositionally biased region" description="Low complexity" evidence="1">
    <location>
        <begin position="276"/>
        <end position="296"/>
    </location>
</feature>
<protein>
    <recommendedName>
        <fullName evidence="2">Pre-C2HC domain-containing protein</fullName>
    </recommendedName>
</protein>
<evidence type="ECO:0000313" key="3">
    <source>
        <dbReference type="EMBL" id="KAK5639019.1"/>
    </source>
</evidence>
<reference evidence="3 4" key="1">
    <citation type="journal article" date="2024" name="Insects">
        <title>An Improved Chromosome-Level Genome Assembly of the Firefly Pyrocoelia pectoralis.</title>
        <authorList>
            <person name="Fu X."/>
            <person name="Meyer-Rochow V.B."/>
            <person name="Ballantyne L."/>
            <person name="Zhu X."/>
        </authorList>
    </citation>
    <scope>NUCLEOTIDE SEQUENCE [LARGE SCALE GENOMIC DNA]</scope>
    <source>
        <strain evidence="3">XCY_ONT2</strain>
    </source>
</reference>
<comment type="caution">
    <text evidence="3">The sequence shown here is derived from an EMBL/GenBank/DDBJ whole genome shotgun (WGS) entry which is preliminary data.</text>
</comment>
<feature type="domain" description="Pre-C2HC" evidence="2">
    <location>
        <begin position="159"/>
        <end position="219"/>
    </location>
</feature>